<dbReference type="AlphaFoldDB" id="A0A7T3N2E2"/>
<keyword evidence="7 10" id="KW-0472">Membrane</keyword>
<dbReference type="GO" id="GO:0007165">
    <property type="term" value="P:signal transduction"/>
    <property type="evidence" value="ECO:0007669"/>
    <property type="project" value="UniProtKB-KW"/>
</dbReference>
<evidence type="ECO:0000256" key="5">
    <source>
        <dbReference type="ARBA" id="ARBA00022725"/>
    </source>
</evidence>
<evidence type="ECO:0000256" key="6">
    <source>
        <dbReference type="ARBA" id="ARBA00022989"/>
    </source>
</evidence>
<feature type="transmembrane region" description="Helical" evidence="10">
    <location>
        <begin position="197"/>
        <end position="221"/>
    </location>
</feature>
<evidence type="ECO:0000256" key="4">
    <source>
        <dbReference type="ARBA" id="ARBA00022692"/>
    </source>
</evidence>
<dbReference type="EMBL" id="MT479003">
    <property type="protein sequence ID" value="QPX50334.1"/>
    <property type="molecule type" value="mRNA"/>
</dbReference>
<feature type="transmembrane region" description="Helical" evidence="10">
    <location>
        <begin position="47"/>
        <end position="66"/>
    </location>
</feature>
<evidence type="ECO:0000256" key="9">
    <source>
        <dbReference type="ARBA" id="ARBA00023224"/>
    </source>
</evidence>
<evidence type="ECO:0000256" key="7">
    <source>
        <dbReference type="ARBA" id="ARBA00023136"/>
    </source>
</evidence>
<sequence length="406" mass="47929">MRFETYIMVIMVLRQIDCFIINMKFLKYLAVWPGEDSTPRYKYYSTAFITIYIFVYMTLFTINFPFLPKQLDVFVEDMLFYFTDCAVVSKTLTIVFMREKIYDLFDMLESDIFQPDDVEGLAIIEKAKKFIKLYWNIFTSVSFTSSAVHLSPIIVHFIIGTELKLPVCSYRFLSENFRQMFVVPLYLYQGSGNMFHMMYNVSIDTFFAGLMVLTIAQLDVLDKKLRRVTDKDEHEDADGETFRQRHDKHREAVRKINQCIIHYEEINKFRRLVQDVFSISLFVQFGMGSCIICICLMRFTMPAPLSYFFFLATYMFLMVIQIMVPCWFGQRIIDKSNFLAFSAYNCEWTSETRQFKSNMRLFVERANKPLSITGGKMFSLSLVTFTSIMNSAYSFFTLLQNVKSRK</sequence>
<reference evidence="11" key="1">
    <citation type="journal article" date="2021" name="Mol. Biol.">
        <title>Odorant Receptors for Detecting Flowering Plant Cues Are Functionally Conserved across Moths and Butterflies.</title>
        <authorList>
            <person name="Guo M."/>
            <person name="Du L."/>
            <person name="Chen Q."/>
            <person name="Feng Y."/>
            <person name="Zhang J."/>
            <person name="Zhang X."/>
            <person name="Tian K."/>
            <person name="Cao S."/>
            <person name="Huang T."/>
            <person name="Jacquin-Joly E."/>
            <person name="Wang G."/>
            <person name="Liu Y."/>
        </authorList>
    </citation>
    <scope>NUCLEOTIDE SEQUENCE</scope>
    <source>
        <tissue evidence="11">Antenna</tissue>
    </source>
</reference>
<keyword evidence="6 10" id="KW-1133">Transmembrane helix</keyword>
<feature type="transmembrane region" description="Helical" evidence="10">
    <location>
        <begin position="78"/>
        <end position="97"/>
    </location>
</feature>
<evidence type="ECO:0000313" key="11">
    <source>
        <dbReference type="EMBL" id="QPX50334.1"/>
    </source>
</evidence>
<keyword evidence="4 10" id="KW-0812">Transmembrane</keyword>
<keyword evidence="3 10" id="KW-0716">Sensory transduction</keyword>
<dbReference type="OrthoDB" id="7548151at2759"/>
<feature type="transmembrane region" description="Helical" evidence="10">
    <location>
        <begin position="305"/>
        <end position="328"/>
    </location>
</feature>
<evidence type="ECO:0000256" key="3">
    <source>
        <dbReference type="ARBA" id="ARBA00022606"/>
    </source>
</evidence>
<evidence type="ECO:0000256" key="10">
    <source>
        <dbReference type="RuleBase" id="RU351113"/>
    </source>
</evidence>
<feature type="transmembrane region" description="Helical" evidence="10">
    <location>
        <begin position="133"/>
        <end position="159"/>
    </location>
</feature>
<keyword evidence="8 10" id="KW-0675">Receptor</keyword>
<organism evidence="11">
    <name type="scientific">Helicoverpa armigera</name>
    <name type="common">Cotton bollworm</name>
    <name type="synonym">Heliothis armigera</name>
    <dbReference type="NCBI Taxonomy" id="29058"/>
    <lineage>
        <taxon>Eukaryota</taxon>
        <taxon>Metazoa</taxon>
        <taxon>Ecdysozoa</taxon>
        <taxon>Arthropoda</taxon>
        <taxon>Hexapoda</taxon>
        <taxon>Insecta</taxon>
        <taxon>Pterygota</taxon>
        <taxon>Neoptera</taxon>
        <taxon>Endopterygota</taxon>
        <taxon>Lepidoptera</taxon>
        <taxon>Glossata</taxon>
        <taxon>Ditrysia</taxon>
        <taxon>Noctuoidea</taxon>
        <taxon>Noctuidae</taxon>
        <taxon>Heliothinae</taxon>
        <taxon>Helicoverpa</taxon>
    </lineage>
</organism>
<dbReference type="PANTHER" id="PTHR21137:SF35">
    <property type="entry name" value="ODORANT RECEPTOR 19A-RELATED"/>
    <property type="match status" value="1"/>
</dbReference>
<protein>
    <recommendedName>
        <fullName evidence="10">Odorant receptor</fullName>
    </recommendedName>
</protein>
<evidence type="ECO:0000256" key="2">
    <source>
        <dbReference type="ARBA" id="ARBA00022475"/>
    </source>
</evidence>
<feature type="transmembrane region" description="Helical" evidence="10">
    <location>
        <begin position="377"/>
        <end position="396"/>
    </location>
</feature>
<dbReference type="GO" id="GO:0005549">
    <property type="term" value="F:odorant binding"/>
    <property type="evidence" value="ECO:0007669"/>
    <property type="project" value="InterPro"/>
</dbReference>
<keyword evidence="5 10" id="KW-0552">Olfaction</keyword>
<dbReference type="PANTHER" id="PTHR21137">
    <property type="entry name" value="ODORANT RECEPTOR"/>
    <property type="match status" value="1"/>
</dbReference>
<feature type="transmembrane region" description="Helical" evidence="10">
    <location>
        <begin position="276"/>
        <end position="299"/>
    </location>
</feature>
<dbReference type="InterPro" id="IPR004117">
    <property type="entry name" value="7tm6_olfct_rcpt"/>
</dbReference>
<gene>
    <name evidence="11" type="primary">OR8</name>
</gene>
<keyword evidence="9 10" id="KW-0807">Transducer</keyword>
<dbReference type="Pfam" id="PF02949">
    <property type="entry name" value="7tm_6"/>
    <property type="match status" value="1"/>
</dbReference>
<accession>A0A7T3N2E2</accession>
<dbReference type="GO" id="GO:0004984">
    <property type="term" value="F:olfactory receptor activity"/>
    <property type="evidence" value="ECO:0007669"/>
    <property type="project" value="InterPro"/>
</dbReference>
<name>A0A7T3N2E2_HELAM</name>
<evidence type="ECO:0000256" key="8">
    <source>
        <dbReference type="ARBA" id="ARBA00023170"/>
    </source>
</evidence>
<keyword evidence="2" id="KW-1003">Cell membrane</keyword>
<proteinExistence type="evidence at transcript level"/>
<dbReference type="GO" id="GO:0005886">
    <property type="term" value="C:plasma membrane"/>
    <property type="evidence" value="ECO:0007669"/>
    <property type="project" value="UniProtKB-SubCell"/>
</dbReference>
<comment type="subcellular location">
    <subcellularLocation>
        <location evidence="1 10">Cell membrane</location>
        <topology evidence="1 10">Multi-pass membrane protein</topology>
    </subcellularLocation>
</comment>
<evidence type="ECO:0000256" key="1">
    <source>
        <dbReference type="ARBA" id="ARBA00004651"/>
    </source>
</evidence>
<comment type="similarity">
    <text evidence="10">Belongs to the insect chemoreceptor superfamily. Heteromeric odorant receptor channel (TC 1.A.69) family.</text>
</comment>